<keyword evidence="2" id="KW-1185">Reference proteome</keyword>
<evidence type="ECO:0000313" key="2">
    <source>
        <dbReference type="Proteomes" id="UP000053398"/>
    </source>
</evidence>
<sequence length="60" mass="5935">MLEAGEKVVDELRAAGCSDAACQEQGFGGGGFGGLGFSQIEVASGTAGEKHPAGLVPGRR</sequence>
<dbReference type="AlphaFoldDB" id="A0A101PUQ7"/>
<reference evidence="1 2" key="1">
    <citation type="submission" date="2015-10" db="EMBL/GenBank/DDBJ databases">
        <title>Draft genome sequence of Streptomyces corchorusii DSM 40340, type strain for the species Streptomyces corchorusii.</title>
        <authorList>
            <person name="Ruckert C."/>
            <person name="Winkler A."/>
            <person name="Kalinowski J."/>
            <person name="Kampfer P."/>
            <person name="Glaeser S."/>
        </authorList>
    </citation>
    <scope>NUCLEOTIDE SEQUENCE [LARGE SCALE GENOMIC DNA]</scope>
    <source>
        <strain evidence="1 2">DSM 40340</strain>
    </source>
</reference>
<dbReference type="EMBL" id="LMWP01000046">
    <property type="protein sequence ID" value="KUN18010.1"/>
    <property type="molecule type" value="Genomic_DNA"/>
</dbReference>
<organism evidence="1 2">
    <name type="scientific">Streptomyces corchorusii</name>
    <name type="common">Streptomyces chibaensis</name>
    <dbReference type="NCBI Taxonomy" id="1903"/>
    <lineage>
        <taxon>Bacteria</taxon>
        <taxon>Bacillati</taxon>
        <taxon>Actinomycetota</taxon>
        <taxon>Actinomycetes</taxon>
        <taxon>Kitasatosporales</taxon>
        <taxon>Streptomycetaceae</taxon>
        <taxon>Streptomyces</taxon>
    </lineage>
</organism>
<dbReference type="Proteomes" id="UP000053398">
    <property type="component" value="Unassembled WGS sequence"/>
</dbReference>
<evidence type="ECO:0000313" key="1">
    <source>
        <dbReference type="EMBL" id="KUN18010.1"/>
    </source>
</evidence>
<gene>
    <name evidence="1" type="ORF">AQJ11_35680</name>
</gene>
<proteinExistence type="predicted"/>
<comment type="caution">
    <text evidence="1">The sequence shown here is derived from an EMBL/GenBank/DDBJ whole genome shotgun (WGS) entry which is preliminary data.</text>
</comment>
<accession>A0A101PUQ7</accession>
<protein>
    <submittedName>
        <fullName evidence="1">Uncharacterized protein</fullName>
    </submittedName>
</protein>
<name>A0A101PUQ7_STRCK</name>